<evidence type="ECO:0000256" key="12">
    <source>
        <dbReference type="SAM" id="MobiDB-lite"/>
    </source>
</evidence>
<organism evidence="13 14">
    <name type="scientific">Stereocaulon virgatum</name>
    <dbReference type="NCBI Taxonomy" id="373712"/>
    <lineage>
        <taxon>Eukaryota</taxon>
        <taxon>Fungi</taxon>
        <taxon>Dikarya</taxon>
        <taxon>Ascomycota</taxon>
        <taxon>Pezizomycotina</taxon>
        <taxon>Lecanoromycetes</taxon>
        <taxon>OSLEUM clade</taxon>
        <taxon>Lecanoromycetidae</taxon>
        <taxon>Lecanorales</taxon>
        <taxon>Lecanorineae</taxon>
        <taxon>Stereocaulaceae</taxon>
        <taxon>Stereocaulon</taxon>
    </lineage>
</organism>
<dbReference type="InterPro" id="IPR018108">
    <property type="entry name" value="MCP_transmembrane"/>
</dbReference>
<gene>
    <name evidence="13" type="ORF">N7G274_010598</name>
</gene>
<comment type="similarity">
    <text evidence="2 11">Belongs to the mitochondrial carrier (TC 2.A.29) family.</text>
</comment>
<keyword evidence="6" id="KW-0999">Mitochondrion inner membrane</keyword>
<dbReference type="InterPro" id="IPR050567">
    <property type="entry name" value="Mitochondrial_Carrier"/>
</dbReference>
<evidence type="ECO:0000256" key="11">
    <source>
        <dbReference type="RuleBase" id="RU000488"/>
    </source>
</evidence>
<evidence type="ECO:0008006" key="15">
    <source>
        <dbReference type="Google" id="ProtNLM"/>
    </source>
</evidence>
<keyword evidence="4 10" id="KW-0812">Transmembrane</keyword>
<feature type="region of interest" description="Disordered" evidence="12">
    <location>
        <begin position="1"/>
        <end position="40"/>
    </location>
</feature>
<dbReference type="InterPro" id="IPR023395">
    <property type="entry name" value="MCP_dom_sf"/>
</dbReference>
<evidence type="ECO:0000256" key="9">
    <source>
        <dbReference type="ARBA" id="ARBA00023136"/>
    </source>
</evidence>
<evidence type="ECO:0000256" key="7">
    <source>
        <dbReference type="ARBA" id="ARBA00022989"/>
    </source>
</evidence>
<dbReference type="Proteomes" id="UP001590950">
    <property type="component" value="Unassembled WGS sequence"/>
</dbReference>
<keyword evidence="8" id="KW-0496">Mitochondrion</keyword>
<proteinExistence type="inferred from homology"/>
<feature type="compositionally biased region" description="Polar residues" evidence="12">
    <location>
        <begin position="1"/>
        <end position="10"/>
    </location>
</feature>
<keyword evidence="9 10" id="KW-0472">Membrane</keyword>
<keyword evidence="5" id="KW-0677">Repeat</keyword>
<feature type="repeat" description="Solcar" evidence="10">
    <location>
        <begin position="154"/>
        <end position="239"/>
    </location>
</feature>
<dbReference type="PANTHER" id="PTHR45624:SF26">
    <property type="entry name" value="CARRIER PROTEIN, PUTATIVE (AFU_ORTHOLOGUE AFUA_1G07710)-RELATED"/>
    <property type="match status" value="1"/>
</dbReference>
<evidence type="ECO:0000256" key="10">
    <source>
        <dbReference type="PROSITE-ProRule" id="PRU00282"/>
    </source>
</evidence>
<evidence type="ECO:0000313" key="13">
    <source>
        <dbReference type="EMBL" id="KAL2036648.1"/>
    </source>
</evidence>
<keyword evidence="14" id="KW-1185">Reference proteome</keyword>
<evidence type="ECO:0000256" key="1">
    <source>
        <dbReference type="ARBA" id="ARBA00004225"/>
    </source>
</evidence>
<accession>A0ABR3ZV97</accession>
<evidence type="ECO:0000256" key="4">
    <source>
        <dbReference type="ARBA" id="ARBA00022692"/>
    </source>
</evidence>
<evidence type="ECO:0000256" key="5">
    <source>
        <dbReference type="ARBA" id="ARBA00022737"/>
    </source>
</evidence>
<evidence type="ECO:0000256" key="6">
    <source>
        <dbReference type="ARBA" id="ARBA00022792"/>
    </source>
</evidence>
<reference evidence="13 14" key="1">
    <citation type="submission" date="2024-09" db="EMBL/GenBank/DDBJ databases">
        <title>Rethinking Asexuality: The Enigmatic Case of Functional Sexual Genes in Lepraria (Stereocaulaceae).</title>
        <authorList>
            <person name="Doellman M."/>
            <person name="Sun Y."/>
            <person name="Barcenas-Pena A."/>
            <person name="Lumbsch H.T."/>
            <person name="Grewe F."/>
        </authorList>
    </citation>
    <scope>NUCLEOTIDE SEQUENCE [LARGE SCALE GENOMIC DNA]</scope>
    <source>
        <strain evidence="13 14">Mercado 3170</strain>
    </source>
</reference>
<evidence type="ECO:0000256" key="2">
    <source>
        <dbReference type="ARBA" id="ARBA00006375"/>
    </source>
</evidence>
<dbReference type="SUPFAM" id="SSF103506">
    <property type="entry name" value="Mitochondrial carrier"/>
    <property type="match status" value="1"/>
</dbReference>
<evidence type="ECO:0000256" key="3">
    <source>
        <dbReference type="ARBA" id="ARBA00022448"/>
    </source>
</evidence>
<protein>
    <recommendedName>
        <fullName evidence="15">Mitochondrial carrier</fullName>
    </recommendedName>
</protein>
<evidence type="ECO:0000313" key="14">
    <source>
        <dbReference type="Proteomes" id="UP001590950"/>
    </source>
</evidence>
<dbReference type="Gene3D" id="1.50.40.10">
    <property type="entry name" value="Mitochondrial carrier domain"/>
    <property type="match status" value="1"/>
</dbReference>
<dbReference type="EMBL" id="JBEFKJ010000057">
    <property type="protein sequence ID" value="KAL2036648.1"/>
    <property type="molecule type" value="Genomic_DNA"/>
</dbReference>
<dbReference type="PROSITE" id="PS50920">
    <property type="entry name" value="SOLCAR"/>
    <property type="match status" value="1"/>
</dbReference>
<evidence type="ECO:0000256" key="8">
    <source>
        <dbReference type="ARBA" id="ARBA00023128"/>
    </source>
</evidence>
<dbReference type="PANTHER" id="PTHR45624">
    <property type="entry name" value="MITOCHONDRIAL BASIC AMINO ACIDS TRANSPORTER-RELATED"/>
    <property type="match status" value="1"/>
</dbReference>
<keyword evidence="3 11" id="KW-0813">Transport</keyword>
<comment type="subcellular location">
    <subcellularLocation>
        <location evidence="1">Mitochondrion membrane</location>
        <topology evidence="1">Multi-pass membrane protein</topology>
    </subcellularLocation>
</comment>
<keyword evidence="7" id="KW-1133">Transmembrane helix</keyword>
<comment type="caution">
    <text evidence="13">The sequence shown here is derived from an EMBL/GenBank/DDBJ whole genome shotgun (WGS) entry which is preliminary data.</text>
</comment>
<dbReference type="Pfam" id="PF00153">
    <property type="entry name" value="Mito_carr"/>
    <property type="match status" value="1"/>
</dbReference>
<name>A0ABR3ZV97_9LECA</name>
<sequence>MVKSSAQTPTILDPKLRQCEQRITPSSPRRDKKSNAATGASAAGMRAIGSQAVAFYSRAPVKAFFRTRIDYLAFARAINPRVQAQEGWSLRMSTPGLLTHAVRTYGWGFIPNHVLPPMLANIGVGAILYTSYLQILGGLHHPSSQSLNRIYPPPPIHSTLLAGFCAGAIQAVVAAPLDALSVRFKTSEVIHYKNMWRYSWSKLRDIGPRGVLAGWGLSMMKDSFGYAAFFATFEFVKAQAYYVFVTKYYGDLRGHLLAPILTPKLDETGPVDVIKPHYGIEPAFLMLAGITASISQQIIQHPLNLIQSIHYKSLAYLDKQAKIDQPKAMVARSYYSAYKKTYEQCLVHVRHAGSWRRWLYKGFLVNSIKQVPSTSAGLVIFELVRRRYGTETDAVRIEKDGYDILLT</sequence>